<accession>A0ABV9KY16</accession>
<dbReference type="Proteomes" id="UP001596023">
    <property type="component" value="Unassembled WGS sequence"/>
</dbReference>
<dbReference type="SUPFAM" id="SSF158745">
    <property type="entry name" value="LanC-like"/>
    <property type="match status" value="1"/>
</dbReference>
<evidence type="ECO:0000313" key="2">
    <source>
        <dbReference type="Proteomes" id="UP001596023"/>
    </source>
</evidence>
<comment type="caution">
    <text evidence="1">The sequence shown here is derived from an EMBL/GenBank/DDBJ whole genome shotgun (WGS) entry which is preliminary data.</text>
</comment>
<protein>
    <submittedName>
        <fullName evidence="1">Lanthionine synthetase LanC family protein</fullName>
    </submittedName>
</protein>
<sequence length="355" mass="41107">MNITFSSATETIYKKLHEELLESFKFNPSLGLAHGKMGICIYFYILSRQQNKMEYRQIAKQILEEINDNLNQGMNIDLESGLAGIALGIRYLILEGYEPGDVNDILEEIDDQIYKSLSNILLDVQTMPYLNGSTNIQLLYYLYLRLVDLKPDSDNTFLFERLIIKLINLLGDEISDDFFKEAPGYSLYHYHLPFLLYTFNNLLKLNIYNSKINTLLSATINKILSHRPVLHSNKLYLLWGALSIRSHINSIEWDNYFLDLGHQIDIEYLITKELKDKDIFFSNGIASIYALLIKINEMKSLMQIQFDVNSFQNKITKSEAWKSLLEKPAFFKIHKGLFNGFPGTILMLHSINNSL</sequence>
<name>A0ABV9KY16_9BACT</name>
<gene>
    <name evidence="1" type="ORF">ACFO6W_14475</name>
</gene>
<dbReference type="Gene3D" id="1.50.10.20">
    <property type="match status" value="1"/>
</dbReference>
<keyword evidence="2" id="KW-1185">Reference proteome</keyword>
<organism evidence="1 2">
    <name type="scientific">Dysgonomonas termitidis</name>
    <dbReference type="NCBI Taxonomy" id="1516126"/>
    <lineage>
        <taxon>Bacteria</taxon>
        <taxon>Pseudomonadati</taxon>
        <taxon>Bacteroidota</taxon>
        <taxon>Bacteroidia</taxon>
        <taxon>Bacteroidales</taxon>
        <taxon>Dysgonomonadaceae</taxon>
        <taxon>Dysgonomonas</taxon>
    </lineage>
</organism>
<evidence type="ECO:0000313" key="1">
    <source>
        <dbReference type="EMBL" id="MFC4674906.1"/>
    </source>
</evidence>
<dbReference type="RefSeq" id="WP_379997611.1">
    <property type="nucleotide sequence ID" value="NZ_JBHSGN010000084.1"/>
</dbReference>
<dbReference type="EMBL" id="JBHSGN010000084">
    <property type="protein sequence ID" value="MFC4674906.1"/>
    <property type="molecule type" value="Genomic_DNA"/>
</dbReference>
<reference evidence="2" key="1">
    <citation type="journal article" date="2019" name="Int. J. Syst. Evol. Microbiol.">
        <title>The Global Catalogue of Microorganisms (GCM) 10K type strain sequencing project: providing services to taxonomists for standard genome sequencing and annotation.</title>
        <authorList>
            <consortium name="The Broad Institute Genomics Platform"/>
            <consortium name="The Broad Institute Genome Sequencing Center for Infectious Disease"/>
            <person name="Wu L."/>
            <person name="Ma J."/>
        </authorList>
    </citation>
    <scope>NUCLEOTIDE SEQUENCE [LARGE SCALE GENOMIC DNA]</scope>
    <source>
        <strain evidence="2">CCUG 66188</strain>
    </source>
</reference>
<dbReference type="InterPro" id="IPR007822">
    <property type="entry name" value="LANC-like"/>
</dbReference>
<proteinExistence type="predicted"/>
<dbReference type="Pfam" id="PF05147">
    <property type="entry name" value="LANC_like"/>
    <property type="match status" value="1"/>
</dbReference>